<evidence type="ECO:0000256" key="1">
    <source>
        <dbReference type="SAM" id="Coils"/>
    </source>
</evidence>
<dbReference type="OrthoDB" id="10258267at2759"/>
<organism evidence="3 4">
    <name type="scientific">Giardia duodenalis assemblage B</name>
    <dbReference type="NCBI Taxonomy" id="1394984"/>
    <lineage>
        <taxon>Eukaryota</taxon>
        <taxon>Metamonada</taxon>
        <taxon>Diplomonadida</taxon>
        <taxon>Hexamitidae</taxon>
        <taxon>Giardiinae</taxon>
        <taxon>Giardia</taxon>
    </lineage>
</organism>
<sequence>MQSLKDHEYDYHEVDNILNQYLKKYGISYTESAVVDDQSQTRKDMLTVTPVSSALRPSQLGATRGHDVTVLHDTIHNVKQEPKEDSSLVMTQTPLNDVVQFDLVDLEDQSYTTGSKKMSTLEASKQELVSHDPSMSTLTRDINTLEQRVLGSLKPDNHLDSPEHVESKTETAIKLDDLDDALTLSENINESLSQHTQALARLHSNLRNYNKHINSTDILSSTYKYPGHKHTLAQQHYYNRGKRTPSCLRTTKNGASLPRKMSSSLPDMSLQTPKTLTKGNNSNLICTPRSGSQRRSHSHTQYSHTTLDDSLLDYPFGTSDKLVGVSRGLDVNDAMSTVVINGKLTSIEARTLLGKIHSMKLLLDQSTHTIGELRRENARLQRVIMSKDASTQKILTLEAEIVALRKSLKQSEESRRRQAALIERLKTDSGT</sequence>
<dbReference type="EMBL" id="JXTI01000110">
    <property type="protein sequence ID" value="KWX12572.1"/>
    <property type="molecule type" value="Genomic_DNA"/>
</dbReference>
<feature type="compositionally biased region" description="Polar residues" evidence="2">
    <location>
        <begin position="261"/>
        <end position="283"/>
    </location>
</feature>
<reference evidence="3 4" key="1">
    <citation type="journal article" date="2015" name="Mol. Biochem. Parasitol.">
        <title>Identification of polymorphic genes for use in assemblage B genotyping assays through comparative genomics of multiple assemblage B Giardia duodenalis isolates.</title>
        <authorList>
            <person name="Wielinga C."/>
            <person name="Thompson R.C."/>
            <person name="Monis P."/>
            <person name="Ryan U."/>
        </authorList>
    </citation>
    <scope>NUCLEOTIDE SEQUENCE [LARGE SCALE GENOMIC DNA]</scope>
    <source>
        <strain evidence="3 4">BAH15c1</strain>
    </source>
</reference>
<keyword evidence="1" id="KW-0175">Coiled coil</keyword>
<protein>
    <submittedName>
        <fullName evidence="3">Uncharacterized protein</fullName>
    </submittedName>
</protein>
<dbReference type="Proteomes" id="UP000070089">
    <property type="component" value="Unassembled WGS sequence"/>
</dbReference>
<gene>
    <name evidence="3" type="ORF">QR46_3452</name>
</gene>
<feature type="coiled-coil region" evidence="1">
    <location>
        <begin position="363"/>
        <end position="428"/>
    </location>
</feature>
<dbReference type="AlphaFoldDB" id="A0A132NS77"/>
<accession>A0A132NS77</accession>
<evidence type="ECO:0000256" key="2">
    <source>
        <dbReference type="SAM" id="MobiDB-lite"/>
    </source>
</evidence>
<dbReference type="VEuPathDB" id="GiardiaDB:QR46_3452"/>
<evidence type="ECO:0000313" key="3">
    <source>
        <dbReference type="EMBL" id="KWX12572.1"/>
    </source>
</evidence>
<evidence type="ECO:0000313" key="4">
    <source>
        <dbReference type="Proteomes" id="UP000070089"/>
    </source>
</evidence>
<feature type="region of interest" description="Disordered" evidence="2">
    <location>
        <begin position="243"/>
        <end position="283"/>
    </location>
</feature>
<comment type="caution">
    <text evidence="3">The sequence shown here is derived from an EMBL/GenBank/DDBJ whole genome shotgun (WGS) entry which is preliminary data.</text>
</comment>
<name>A0A132NS77_GIAIN</name>
<proteinExistence type="predicted"/>